<evidence type="ECO:0000256" key="5">
    <source>
        <dbReference type="ARBA" id="ARBA00022801"/>
    </source>
</evidence>
<dbReference type="Pfam" id="PF00293">
    <property type="entry name" value="NUDIX"/>
    <property type="match status" value="1"/>
</dbReference>
<keyword evidence="3 8" id="KW-0819">tRNA processing</keyword>
<dbReference type="PROSITE" id="PS00903">
    <property type="entry name" value="CYT_DCMP_DEAMINASES_1"/>
    <property type="match status" value="1"/>
</dbReference>
<dbReference type="Gene3D" id="3.90.79.10">
    <property type="entry name" value="Nucleoside Triphosphate Pyrophosphohydrolase"/>
    <property type="match status" value="1"/>
</dbReference>
<dbReference type="EC" id="3.5.4.33" evidence="8"/>
<evidence type="ECO:0000256" key="7">
    <source>
        <dbReference type="ARBA" id="ARBA00048045"/>
    </source>
</evidence>
<proteinExistence type="inferred from homology"/>
<dbReference type="CDD" id="cd02883">
    <property type="entry name" value="NUDIX_Hydrolase"/>
    <property type="match status" value="1"/>
</dbReference>
<dbReference type="InterPro" id="IPR015797">
    <property type="entry name" value="NUDIX_hydrolase-like_dom_sf"/>
</dbReference>
<dbReference type="PROSITE" id="PS51747">
    <property type="entry name" value="CYT_DCMP_DEAMINASES_2"/>
    <property type="match status" value="1"/>
</dbReference>
<evidence type="ECO:0000256" key="4">
    <source>
        <dbReference type="ARBA" id="ARBA00022723"/>
    </source>
</evidence>
<dbReference type="InterPro" id="IPR016192">
    <property type="entry name" value="APOBEC/CMP_deaminase_Zn-bd"/>
</dbReference>
<name>A0ABT6DCZ6_9BACT</name>
<organism evidence="11 12">
    <name type="scientific">Bdellovibrio svalbardensis</name>
    <dbReference type="NCBI Taxonomy" id="2972972"/>
    <lineage>
        <taxon>Bacteria</taxon>
        <taxon>Pseudomonadati</taxon>
        <taxon>Bdellovibrionota</taxon>
        <taxon>Bdellovibrionia</taxon>
        <taxon>Bdellovibrionales</taxon>
        <taxon>Pseudobdellovibrionaceae</taxon>
        <taxon>Bdellovibrio</taxon>
    </lineage>
</organism>
<dbReference type="HAMAP" id="MF_00972">
    <property type="entry name" value="tRNA_aden_deaminase"/>
    <property type="match status" value="1"/>
</dbReference>
<comment type="catalytic activity">
    <reaction evidence="7 8">
        <text>adenosine(34) in tRNA + H2O + H(+) = inosine(34) in tRNA + NH4(+)</text>
        <dbReference type="Rhea" id="RHEA:43168"/>
        <dbReference type="Rhea" id="RHEA-COMP:10373"/>
        <dbReference type="Rhea" id="RHEA-COMP:10374"/>
        <dbReference type="ChEBI" id="CHEBI:15377"/>
        <dbReference type="ChEBI" id="CHEBI:15378"/>
        <dbReference type="ChEBI" id="CHEBI:28938"/>
        <dbReference type="ChEBI" id="CHEBI:74411"/>
        <dbReference type="ChEBI" id="CHEBI:82852"/>
        <dbReference type="EC" id="3.5.4.33"/>
    </reaction>
</comment>
<comment type="caution">
    <text evidence="11">The sequence shown here is derived from an EMBL/GenBank/DDBJ whole genome shotgun (WGS) entry which is preliminary data.</text>
</comment>
<dbReference type="SUPFAM" id="SSF53927">
    <property type="entry name" value="Cytidine deaminase-like"/>
    <property type="match status" value="1"/>
</dbReference>
<dbReference type="InterPro" id="IPR000086">
    <property type="entry name" value="NUDIX_hydrolase_dom"/>
</dbReference>
<sequence>MSTEFSSPTIQLASKLDEKWMKKALKLAAKAGNKGEVPVGAVLVSPSGEVLAQASNVRETLATTLGHAELLAIHRASKKLQSWRLEDCTLYVTLEPCVMCAGAIQQARLGRVVYGATDAKAGGVESLYNILADTRLNHQVQVTRGVLAAECSKLLTDFFQHRRDEIKKEKSEKIYRPRASVIVVHKNKVLGFNAVDPHSGQKYFFMPGGGVETGESAAVAAQRETLEETGYKIRVLEETEFRRKYDFPWNGKINHCDTVFFLGVLDEEWHAPSEVQDADYHRGVQWIEGKNVDKVFAYNKDILWAAQKLMKVARKQRL</sequence>
<dbReference type="Gene3D" id="3.40.140.10">
    <property type="entry name" value="Cytidine Deaminase, domain 2"/>
    <property type="match status" value="1"/>
</dbReference>
<dbReference type="GO" id="GO:0052717">
    <property type="term" value="F:tRNA-specific adenosine-34 deaminase activity"/>
    <property type="evidence" value="ECO:0007669"/>
    <property type="project" value="UniProtKB-EC"/>
</dbReference>
<evidence type="ECO:0000256" key="2">
    <source>
        <dbReference type="ARBA" id="ARBA00011738"/>
    </source>
</evidence>
<dbReference type="Pfam" id="PF14437">
    <property type="entry name" value="MafB19-deam"/>
    <property type="match status" value="1"/>
</dbReference>
<comment type="similarity">
    <text evidence="1">Belongs to the cytidine and deoxycytidylate deaminase family. ADAT2 subfamily.</text>
</comment>
<evidence type="ECO:0000256" key="6">
    <source>
        <dbReference type="ARBA" id="ARBA00022833"/>
    </source>
</evidence>
<dbReference type="PANTHER" id="PTHR11079:SF202">
    <property type="entry name" value="TRNA-SPECIFIC ADENOSINE DEAMINASE"/>
    <property type="match status" value="1"/>
</dbReference>
<dbReference type="PROSITE" id="PS51462">
    <property type="entry name" value="NUDIX"/>
    <property type="match status" value="1"/>
</dbReference>
<dbReference type="PANTHER" id="PTHR11079">
    <property type="entry name" value="CYTOSINE DEAMINASE FAMILY MEMBER"/>
    <property type="match status" value="1"/>
</dbReference>
<keyword evidence="12" id="KW-1185">Reference proteome</keyword>
<dbReference type="RefSeq" id="WP_277576218.1">
    <property type="nucleotide sequence ID" value="NZ_JANRMI010000001.1"/>
</dbReference>
<dbReference type="CDD" id="cd01285">
    <property type="entry name" value="nucleoside_deaminase"/>
    <property type="match status" value="1"/>
</dbReference>
<reference evidence="11" key="1">
    <citation type="submission" date="2022-08" db="EMBL/GenBank/DDBJ databases">
        <title>Novel Bdellovibrio Species Isolated from Svalbard: Designation Bdellovibrio svalbardensis.</title>
        <authorList>
            <person name="Mitchell R.J."/>
            <person name="Choi S.Y."/>
        </authorList>
    </citation>
    <scope>NUCLEOTIDE SEQUENCE</scope>
    <source>
        <strain evidence="11">PAP01</strain>
    </source>
</reference>
<comment type="subunit">
    <text evidence="2 8">Homodimer.</text>
</comment>
<keyword evidence="4 8" id="KW-0479">Metal-binding</keyword>
<dbReference type="InterPro" id="IPR016193">
    <property type="entry name" value="Cytidine_deaminase-like"/>
</dbReference>
<comment type="cofactor">
    <cofactor evidence="8">
        <name>Zn(2+)</name>
        <dbReference type="ChEBI" id="CHEBI:29105"/>
    </cofactor>
    <text evidence="8">Binds 1 zinc ion per subunit.</text>
</comment>
<keyword evidence="5 8" id="KW-0378">Hydrolase</keyword>
<dbReference type="PROSITE" id="PS00893">
    <property type="entry name" value="NUDIX_BOX"/>
    <property type="match status" value="1"/>
</dbReference>
<accession>A0ABT6DCZ6</accession>
<evidence type="ECO:0000259" key="10">
    <source>
        <dbReference type="PROSITE" id="PS51747"/>
    </source>
</evidence>
<keyword evidence="6 8" id="KW-0862">Zinc</keyword>
<feature type="binding site" evidence="8">
    <location>
        <position position="100"/>
    </location>
    <ligand>
        <name>Zn(2+)</name>
        <dbReference type="ChEBI" id="CHEBI:29105"/>
        <note>catalytic</note>
    </ligand>
</feature>
<evidence type="ECO:0000313" key="12">
    <source>
        <dbReference type="Proteomes" id="UP001152321"/>
    </source>
</evidence>
<dbReference type="InterPro" id="IPR002125">
    <property type="entry name" value="CMP_dCMP_dom"/>
</dbReference>
<evidence type="ECO:0000256" key="3">
    <source>
        <dbReference type="ARBA" id="ARBA00022694"/>
    </source>
</evidence>
<dbReference type="InterPro" id="IPR028883">
    <property type="entry name" value="tRNA_aden_deaminase"/>
</dbReference>
<evidence type="ECO:0000256" key="1">
    <source>
        <dbReference type="ARBA" id="ARBA00010669"/>
    </source>
</evidence>
<protein>
    <recommendedName>
        <fullName evidence="8">tRNA-specific adenosine deaminase</fullName>
        <ecNumber evidence="8">3.5.4.33</ecNumber>
    </recommendedName>
</protein>
<gene>
    <name evidence="8 11" type="primary">tadA</name>
    <name evidence="11" type="ORF">NWE73_00040</name>
</gene>
<dbReference type="InterPro" id="IPR020084">
    <property type="entry name" value="NUDIX_hydrolase_CS"/>
</dbReference>
<dbReference type="NCBIfam" id="NF008113">
    <property type="entry name" value="PRK10860.1"/>
    <property type="match status" value="1"/>
</dbReference>
<dbReference type="SUPFAM" id="SSF55811">
    <property type="entry name" value="Nudix"/>
    <property type="match status" value="1"/>
</dbReference>
<evidence type="ECO:0000256" key="8">
    <source>
        <dbReference type="HAMAP-Rule" id="MF_00972"/>
    </source>
</evidence>
<feature type="binding site" evidence="8">
    <location>
        <position position="97"/>
    </location>
    <ligand>
        <name>Zn(2+)</name>
        <dbReference type="ChEBI" id="CHEBI:29105"/>
        <note>catalytic</note>
    </ligand>
</feature>
<comment type="function">
    <text evidence="8">Catalyzes the deamination of adenosine to inosine at the wobble position 34 of tRNA(Arg2).</text>
</comment>
<dbReference type="InterPro" id="IPR058535">
    <property type="entry name" value="MafB19-deam"/>
</dbReference>
<feature type="active site" description="Proton donor" evidence="8">
    <location>
        <position position="69"/>
    </location>
</feature>
<dbReference type="Proteomes" id="UP001152321">
    <property type="component" value="Unassembled WGS sequence"/>
</dbReference>
<feature type="binding site" evidence="8">
    <location>
        <position position="67"/>
    </location>
    <ligand>
        <name>Zn(2+)</name>
        <dbReference type="ChEBI" id="CHEBI:29105"/>
        <note>catalytic</note>
    </ligand>
</feature>
<feature type="domain" description="Nudix hydrolase" evidence="9">
    <location>
        <begin position="174"/>
        <end position="311"/>
    </location>
</feature>
<feature type="domain" description="CMP/dCMP-type deaminase" evidence="10">
    <location>
        <begin position="15"/>
        <end position="125"/>
    </location>
</feature>
<dbReference type="EMBL" id="JANRMI010000001">
    <property type="protein sequence ID" value="MDG0814732.1"/>
    <property type="molecule type" value="Genomic_DNA"/>
</dbReference>
<evidence type="ECO:0000259" key="9">
    <source>
        <dbReference type="PROSITE" id="PS51462"/>
    </source>
</evidence>
<evidence type="ECO:0000313" key="11">
    <source>
        <dbReference type="EMBL" id="MDG0814732.1"/>
    </source>
</evidence>